<name>A0ABR8NJR9_9MICO</name>
<organism evidence="1 2">
    <name type="scientific">Microbacterium helvum</name>
    <dbReference type="NCBI Taxonomy" id="2773713"/>
    <lineage>
        <taxon>Bacteria</taxon>
        <taxon>Bacillati</taxon>
        <taxon>Actinomycetota</taxon>
        <taxon>Actinomycetes</taxon>
        <taxon>Micrococcales</taxon>
        <taxon>Microbacteriaceae</taxon>
        <taxon>Microbacterium</taxon>
    </lineage>
</organism>
<reference evidence="1 2" key="1">
    <citation type="submission" date="2020-09" db="EMBL/GenBank/DDBJ databases">
        <title>Isolation and identification of active actinomycetes.</title>
        <authorList>
            <person name="Li X."/>
        </authorList>
    </citation>
    <scope>NUCLEOTIDE SEQUENCE [LARGE SCALE GENOMIC DNA]</scope>
    <source>
        <strain evidence="1 2">NEAU-LLC</strain>
    </source>
</reference>
<evidence type="ECO:0000313" key="2">
    <source>
        <dbReference type="Proteomes" id="UP000598426"/>
    </source>
</evidence>
<protein>
    <submittedName>
        <fullName evidence="1">Uncharacterized protein</fullName>
    </submittedName>
</protein>
<dbReference type="EMBL" id="JACXZS010000002">
    <property type="protein sequence ID" value="MBD3940906.1"/>
    <property type="molecule type" value="Genomic_DNA"/>
</dbReference>
<keyword evidence="2" id="KW-1185">Reference proteome</keyword>
<sequence>MRTRELQDLREVLALTRGTSVRLELGGLGIHEKLTQHERMVHSLNDRREGGLHWPSLVALFGDCQVFR</sequence>
<dbReference type="Proteomes" id="UP000598426">
    <property type="component" value="Unassembled WGS sequence"/>
</dbReference>
<proteinExistence type="predicted"/>
<comment type="caution">
    <text evidence="1">The sequence shown here is derived from an EMBL/GenBank/DDBJ whole genome shotgun (WGS) entry which is preliminary data.</text>
</comment>
<dbReference type="RefSeq" id="WP_191170538.1">
    <property type="nucleotide sequence ID" value="NZ_JACXZS010000002.1"/>
</dbReference>
<gene>
    <name evidence="1" type="ORF">IF188_04210</name>
</gene>
<evidence type="ECO:0000313" key="1">
    <source>
        <dbReference type="EMBL" id="MBD3940906.1"/>
    </source>
</evidence>
<accession>A0ABR8NJR9</accession>